<evidence type="ECO:0000313" key="1">
    <source>
        <dbReference type="EMBL" id="SVE40914.1"/>
    </source>
</evidence>
<dbReference type="EMBL" id="UINC01215290">
    <property type="protein sequence ID" value="SVE40914.1"/>
    <property type="molecule type" value="Genomic_DNA"/>
</dbReference>
<dbReference type="Gene3D" id="3.40.630.10">
    <property type="entry name" value="Zn peptidases"/>
    <property type="match status" value="1"/>
</dbReference>
<dbReference type="SUPFAM" id="SSF53187">
    <property type="entry name" value="Zn-dependent exopeptidases"/>
    <property type="match status" value="1"/>
</dbReference>
<sequence length="91" mass="9534">MTPMWTRWLFGATALAAATLGAQTETAAPANSSILSADLEADVRFLAGDGMRGRLTNTPGNQQAAEFIASRFARLGLSGTGQAGTHFQTFD</sequence>
<evidence type="ECO:0008006" key="2">
    <source>
        <dbReference type="Google" id="ProtNLM"/>
    </source>
</evidence>
<name>A0A383D9B5_9ZZZZ</name>
<feature type="non-terminal residue" evidence="1">
    <location>
        <position position="91"/>
    </location>
</feature>
<protein>
    <recommendedName>
        <fullName evidence="2">Peptidase M28</fullName>
    </recommendedName>
</protein>
<reference evidence="1" key="1">
    <citation type="submission" date="2018-05" db="EMBL/GenBank/DDBJ databases">
        <authorList>
            <person name="Lanie J.A."/>
            <person name="Ng W.-L."/>
            <person name="Kazmierczak K.M."/>
            <person name="Andrzejewski T.M."/>
            <person name="Davidsen T.M."/>
            <person name="Wayne K.J."/>
            <person name="Tettelin H."/>
            <person name="Glass J.I."/>
            <person name="Rusch D."/>
            <person name="Podicherti R."/>
            <person name="Tsui H.-C.T."/>
            <person name="Winkler M.E."/>
        </authorList>
    </citation>
    <scope>NUCLEOTIDE SEQUENCE</scope>
</reference>
<accession>A0A383D9B5</accession>
<organism evidence="1">
    <name type="scientific">marine metagenome</name>
    <dbReference type="NCBI Taxonomy" id="408172"/>
    <lineage>
        <taxon>unclassified sequences</taxon>
        <taxon>metagenomes</taxon>
        <taxon>ecological metagenomes</taxon>
    </lineage>
</organism>
<gene>
    <name evidence="1" type="ORF">METZ01_LOCUS493768</name>
</gene>
<proteinExistence type="predicted"/>
<dbReference type="AlphaFoldDB" id="A0A383D9B5"/>